<comment type="subcellular location">
    <subcellularLocation>
        <location evidence="1">Membrane</location>
        <topology evidence="1">Multi-pass membrane protein</topology>
    </subcellularLocation>
</comment>
<dbReference type="InterPro" id="IPR008952">
    <property type="entry name" value="Tetraspanin_EC2_sf"/>
</dbReference>
<evidence type="ECO:0000256" key="6">
    <source>
        <dbReference type="SAM" id="Phobius"/>
    </source>
</evidence>
<accession>A0ABY7DQ72</accession>
<evidence type="ECO:0000256" key="2">
    <source>
        <dbReference type="ARBA" id="ARBA00022692"/>
    </source>
</evidence>
<name>A0ABY7DQ72_MYAAR</name>
<evidence type="ECO:0000256" key="1">
    <source>
        <dbReference type="ARBA" id="ARBA00004141"/>
    </source>
</evidence>
<evidence type="ECO:0000256" key="4">
    <source>
        <dbReference type="ARBA" id="ARBA00023136"/>
    </source>
</evidence>
<dbReference type="PANTHER" id="PTHR19282:SF477">
    <property type="entry name" value="TETRASPANIN"/>
    <property type="match status" value="1"/>
</dbReference>
<dbReference type="Gene3D" id="1.10.1450.10">
    <property type="entry name" value="Tetraspanin"/>
    <property type="match status" value="1"/>
</dbReference>
<feature type="compositionally biased region" description="Basic and acidic residues" evidence="5">
    <location>
        <begin position="1"/>
        <end position="17"/>
    </location>
</feature>
<dbReference type="EMBL" id="CP111013">
    <property type="protein sequence ID" value="WAQ97100.1"/>
    <property type="molecule type" value="Genomic_DNA"/>
</dbReference>
<sequence length="300" mass="33326">MALDFDGERMVNNKDRNSSSAHPKRPLCACTAYSCNKLILFLLACIYVIVGAGLLIVGVWVTFQARDYEAVNHDLLLPALMMIGVGFLITTISLFGVAGVVRENNCLLIFYLVLTILAFLLQVGIGVLAFIHRQKVPDLGSEDFMYILSGYHDDGMYRRSMDNLQAGFQCCGFDSYSDYEQNRQFDCGALGEQRCGVPWSCCKNLSQNKFRVDCGYKVRFNSSMPIGKVHTVGCTELYLSWLSWSLDFVGIIALGTCIPQYFAGLFPDSASERNEDVVSGGNVATMDVADNFDRDVLFCI</sequence>
<evidence type="ECO:0000256" key="5">
    <source>
        <dbReference type="SAM" id="MobiDB-lite"/>
    </source>
</evidence>
<feature type="transmembrane region" description="Helical" evidence="6">
    <location>
        <begin position="75"/>
        <end position="101"/>
    </location>
</feature>
<reference evidence="7" key="1">
    <citation type="submission" date="2022-11" db="EMBL/GenBank/DDBJ databases">
        <title>Centuries of genome instability and evolution in soft-shell clam transmissible cancer (bioRxiv).</title>
        <authorList>
            <person name="Hart S.F.M."/>
            <person name="Yonemitsu M.A."/>
            <person name="Giersch R.M."/>
            <person name="Beal B.F."/>
            <person name="Arriagada G."/>
            <person name="Davis B.W."/>
            <person name="Ostrander E.A."/>
            <person name="Goff S.P."/>
            <person name="Metzger M.J."/>
        </authorList>
    </citation>
    <scope>NUCLEOTIDE SEQUENCE</scope>
    <source>
        <strain evidence="7">MELC-2E11</strain>
        <tissue evidence="7">Siphon/mantle</tissue>
    </source>
</reference>
<evidence type="ECO:0000313" key="7">
    <source>
        <dbReference type="EMBL" id="WAQ97100.1"/>
    </source>
</evidence>
<dbReference type="Proteomes" id="UP001164746">
    <property type="component" value="Chromosome 2"/>
</dbReference>
<dbReference type="Pfam" id="PF00335">
    <property type="entry name" value="Tetraspanin"/>
    <property type="match status" value="1"/>
</dbReference>
<feature type="region of interest" description="Disordered" evidence="5">
    <location>
        <begin position="1"/>
        <end position="24"/>
    </location>
</feature>
<keyword evidence="2 6" id="KW-0812">Transmembrane</keyword>
<evidence type="ECO:0000313" key="8">
    <source>
        <dbReference type="Proteomes" id="UP001164746"/>
    </source>
</evidence>
<keyword evidence="3 6" id="KW-1133">Transmembrane helix</keyword>
<proteinExistence type="predicted"/>
<evidence type="ECO:0000256" key="3">
    <source>
        <dbReference type="ARBA" id="ARBA00022989"/>
    </source>
</evidence>
<dbReference type="PANTHER" id="PTHR19282">
    <property type="entry name" value="TETRASPANIN"/>
    <property type="match status" value="1"/>
</dbReference>
<gene>
    <name evidence="7" type="ORF">MAR_029790</name>
</gene>
<feature type="transmembrane region" description="Helical" evidence="6">
    <location>
        <begin position="39"/>
        <end position="63"/>
    </location>
</feature>
<feature type="transmembrane region" description="Helical" evidence="6">
    <location>
        <begin position="107"/>
        <end position="131"/>
    </location>
</feature>
<dbReference type="SUPFAM" id="SSF48652">
    <property type="entry name" value="Tetraspanin"/>
    <property type="match status" value="1"/>
</dbReference>
<dbReference type="InterPro" id="IPR018499">
    <property type="entry name" value="Tetraspanin/Peripherin"/>
</dbReference>
<protein>
    <submittedName>
        <fullName evidence="7">TSN15-like protein</fullName>
    </submittedName>
</protein>
<keyword evidence="4 6" id="KW-0472">Membrane</keyword>
<keyword evidence="8" id="KW-1185">Reference proteome</keyword>
<organism evidence="7 8">
    <name type="scientific">Mya arenaria</name>
    <name type="common">Soft-shell clam</name>
    <dbReference type="NCBI Taxonomy" id="6604"/>
    <lineage>
        <taxon>Eukaryota</taxon>
        <taxon>Metazoa</taxon>
        <taxon>Spiralia</taxon>
        <taxon>Lophotrochozoa</taxon>
        <taxon>Mollusca</taxon>
        <taxon>Bivalvia</taxon>
        <taxon>Autobranchia</taxon>
        <taxon>Heteroconchia</taxon>
        <taxon>Euheterodonta</taxon>
        <taxon>Imparidentia</taxon>
        <taxon>Neoheterodontei</taxon>
        <taxon>Myida</taxon>
        <taxon>Myoidea</taxon>
        <taxon>Myidae</taxon>
        <taxon>Mya</taxon>
    </lineage>
</organism>
<dbReference type="PRINTS" id="PR00259">
    <property type="entry name" value="TMFOUR"/>
</dbReference>